<dbReference type="GO" id="GO:0070497">
    <property type="term" value="F:6-carboxytetrahydropterin synthase activity"/>
    <property type="evidence" value="ECO:0007669"/>
    <property type="project" value="UniProtKB-EC"/>
</dbReference>
<proteinExistence type="inferred from homology"/>
<dbReference type="RefSeq" id="WP_014245174.1">
    <property type="nucleotide sequence ID" value="NC_016620.1"/>
</dbReference>
<evidence type="ECO:0000256" key="6">
    <source>
        <dbReference type="ARBA" id="ARBA00048807"/>
    </source>
</evidence>
<gene>
    <name evidence="7" type="ordered locus">BMS_2613</name>
</gene>
<comment type="catalytic activity">
    <reaction evidence="6">
        <text>7,8-dihydroneopterin 3'-triphosphate + H2O = 6-carboxy-5,6,7,8-tetrahydropterin + triphosphate + acetaldehyde + 2 H(+)</text>
        <dbReference type="Rhea" id="RHEA:27966"/>
        <dbReference type="ChEBI" id="CHEBI:15343"/>
        <dbReference type="ChEBI" id="CHEBI:15377"/>
        <dbReference type="ChEBI" id="CHEBI:15378"/>
        <dbReference type="ChEBI" id="CHEBI:18036"/>
        <dbReference type="ChEBI" id="CHEBI:58462"/>
        <dbReference type="ChEBI" id="CHEBI:61032"/>
        <dbReference type="EC" id="4.1.2.50"/>
    </reaction>
</comment>
<evidence type="ECO:0000256" key="5">
    <source>
        <dbReference type="ARBA" id="ARBA00031449"/>
    </source>
</evidence>
<dbReference type="eggNOG" id="COG0720">
    <property type="taxonomic scope" value="Bacteria"/>
</dbReference>
<name>E1X654_HALMS</name>
<dbReference type="PATRIC" id="fig|862908.3.peg.2496"/>
<evidence type="ECO:0000256" key="1">
    <source>
        <dbReference type="ARBA" id="ARBA00005061"/>
    </source>
</evidence>
<dbReference type="Proteomes" id="UP000008963">
    <property type="component" value="Chromosome"/>
</dbReference>
<evidence type="ECO:0000313" key="8">
    <source>
        <dbReference type="Proteomes" id="UP000008963"/>
    </source>
</evidence>
<dbReference type="InterPro" id="IPR007115">
    <property type="entry name" value="6-PTP_synth/QueD"/>
</dbReference>
<dbReference type="InterPro" id="IPR038418">
    <property type="entry name" value="6-PTP_synth/QueD_sf"/>
</dbReference>
<comment type="similarity">
    <text evidence="2">Belongs to the PTPS family. QueD subfamily.</text>
</comment>
<dbReference type="KEGG" id="bmx:BMS_2613"/>
<keyword evidence="8" id="KW-1185">Reference proteome</keyword>
<dbReference type="Pfam" id="PF01242">
    <property type="entry name" value="PTPS"/>
    <property type="match status" value="1"/>
</dbReference>
<accession>E1X654</accession>
<evidence type="ECO:0000256" key="3">
    <source>
        <dbReference type="ARBA" id="ARBA00012982"/>
    </source>
</evidence>
<evidence type="ECO:0000313" key="7">
    <source>
        <dbReference type="EMBL" id="CBW27398.1"/>
    </source>
</evidence>
<protein>
    <recommendedName>
        <fullName evidence="4">6-carboxy-5,6,7,8-tetrahydropterin synthase</fullName>
        <ecNumber evidence="3">4.1.2.50</ecNumber>
    </recommendedName>
    <alternativeName>
        <fullName evidence="5">Queuosine biosynthesis protein QueD</fullName>
    </alternativeName>
</protein>
<dbReference type="HOGENOM" id="CLU_111016_4_0_7"/>
<evidence type="ECO:0000256" key="4">
    <source>
        <dbReference type="ARBA" id="ARBA00018141"/>
    </source>
</evidence>
<sequence length="147" mass="17278">MSDFISTKHFIGFPCTHRQWKADSHCKYVHGYSRSFYFEFKSTELTKEGWVVDFGGLKEIKKWLDYMFDHTFLASSDDPFLETFKQLDKDGVIQLRVLPNAGMEGTAQYVYDEVNPMIKKLTHNRAWISRLEVRENEKNSAILIPKD</sequence>
<dbReference type="STRING" id="862908.BMS_2613"/>
<dbReference type="Gene3D" id="3.30.479.10">
    <property type="entry name" value="6-pyruvoyl tetrahydropterin synthase/QueD"/>
    <property type="match status" value="1"/>
</dbReference>
<comment type="pathway">
    <text evidence="1">Purine metabolism; 7-cyano-7-deazaguanine biosynthesis.</text>
</comment>
<dbReference type="OrthoDB" id="9804698at2"/>
<dbReference type="AlphaFoldDB" id="E1X654"/>
<reference evidence="8" key="1">
    <citation type="journal article" date="2013" name="ISME J.">
        <title>A small predatory core genome in the divergent marine Bacteriovorax marinus SJ and the terrestrial Bdellovibrio bacteriovorus.</title>
        <authorList>
            <person name="Crossman L.C."/>
            <person name="Chen H."/>
            <person name="Cerdeno-Tarraga A.M."/>
            <person name="Brooks K."/>
            <person name="Quail M.A."/>
            <person name="Pineiro S.A."/>
            <person name="Hobley L."/>
            <person name="Sockett R.E."/>
            <person name="Bentley S.D."/>
            <person name="Parkhill J."/>
            <person name="Williams H.N."/>
            <person name="Stine O.C."/>
        </authorList>
    </citation>
    <scope>NUCLEOTIDE SEQUENCE [LARGE SCALE GENOMIC DNA]</scope>
    <source>
        <strain evidence="8">ATCC BAA-682 / DSM 15412 / SJ</strain>
    </source>
</reference>
<organism evidence="7 8">
    <name type="scientific">Halobacteriovorax marinus (strain ATCC BAA-682 / DSM 15412 / SJ)</name>
    <name type="common">Bacteriovorax marinus</name>
    <dbReference type="NCBI Taxonomy" id="862908"/>
    <lineage>
        <taxon>Bacteria</taxon>
        <taxon>Pseudomonadati</taxon>
        <taxon>Bdellovibrionota</taxon>
        <taxon>Bacteriovoracia</taxon>
        <taxon>Bacteriovoracales</taxon>
        <taxon>Halobacteriovoraceae</taxon>
        <taxon>Halobacteriovorax</taxon>
    </lineage>
</organism>
<dbReference type="EMBL" id="FQ312005">
    <property type="protein sequence ID" value="CBW27398.1"/>
    <property type="molecule type" value="Genomic_DNA"/>
</dbReference>
<dbReference type="EC" id="4.1.2.50" evidence="3"/>
<evidence type="ECO:0000256" key="2">
    <source>
        <dbReference type="ARBA" id="ARBA00008900"/>
    </source>
</evidence>
<dbReference type="SUPFAM" id="SSF55620">
    <property type="entry name" value="Tetrahydrobiopterin biosynthesis enzymes-like"/>
    <property type="match status" value="1"/>
</dbReference>
<dbReference type="UniPathway" id="UPA00391"/>